<dbReference type="InterPro" id="IPR005321">
    <property type="entry name" value="Peptidase_S58_DmpA"/>
</dbReference>
<evidence type="ECO:0000256" key="1">
    <source>
        <dbReference type="ARBA" id="ARBA00007068"/>
    </source>
</evidence>
<evidence type="ECO:0000313" key="3">
    <source>
        <dbReference type="EMBL" id="ROP81114.1"/>
    </source>
</evidence>
<proteinExistence type="inferred from homology"/>
<accession>A0A3N1KL33</accession>
<dbReference type="PANTHER" id="PTHR36512">
    <property type="entry name" value="D-AMINOPEPTIDASE"/>
    <property type="match status" value="1"/>
</dbReference>
<protein>
    <submittedName>
        <fullName evidence="3">L-aminopeptidase DmpA</fullName>
    </submittedName>
</protein>
<dbReference type="SUPFAM" id="SSF56266">
    <property type="entry name" value="DmpA/ArgJ-like"/>
    <property type="match status" value="1"/>
</dbReference>
<keyword evidence="3" id="KW-0378">Hydrolase</keyword>
<dbReference type="EMBL" id="RJKX01000018">
    <property type="protein sequence ID" value="ROP81114.1"/>
    <property type="molecule type" value="Genomic_DNA"/>
</dbReference>
<organism evidence="3 4">
    <name type="scientific">Stella humosa</name>
    <dbReference type="NCBI Taxonomy" id="94"/>
    <lineage>
        <taxon>Bacteria</taxon>
        <taxon>Pseudomonadati</taxon>
        <taxon>Pseudomonadota</taxon>
        <taxon>Alphaproteobacteria</taxon>
        <taxon>Rhodospirillales</taxon>
        <taxon>Stellaceae</taxon>
        <taxon>Stella</taxon>
    </lineage>
</organism>
<dbReference type="PANTHER" id="PTHR36512:SF3">
    <property type="entry name" value="BLR5678 PROTEIN"/>
    <property type="match status" value="1"/>
</dbReference>
<comment type="caution">
    <text evidence="3">The sequence shown here is derived from an EMBL/GenBank/DDBJ whole genome shotgun (WGS) entry which is preliminary data.</text>
</comment>
<dbReference type="InterPro" id="IPR016117">
    <property type="entry name" value="ArgJ-like_dom_sf"/>
</dbReference>
<dbReference type="Proteomes" id="UP000278222">
    <property type="component" value="Unassembled WGS sequence"/>
</dbReference>
<comment type="similarity">
    <text evidence="1">Belongs to the peptidase S58 family.</text>
</comment>
<dbReference type="CDD" id="cd02253">
    <property type="entry name" value="DmpA"/>
    <property type="match status" value="1"/>
</dbReference>
<gene>
    <name evidence="3" type="ORF">EDC65_4969</name>
</gene>
<dbReference type="AlphaFoldDB" id="A0A3N1KL33"/>
<keyword evidence="3" id="KW-0645">Protease</keyword>
<keyword evidence="3" id="KW-0031">Aminopeptidase</keyword>
<name>A0A3N1KL33_9PROT</name>
<dbReference type="RefSeq" id="WP_123694734.1">
    <property type="nucleotide sequence ID" value="NZ_AP019700.1"/>
</dbReference>
<evidence type="ECO:0000256" key="2">
    <source>
        <dbReference type="SAM" id="MobiDB-lite"/>
    </source>
</evidence>
<feature type="region of interest" description="Disordered" evidence="2">
    <location>
        <begin position="1"/>
        <end position="22"/>
    </location>
</feature>
<dbReference type="GO" id="GO:0004177">
    <property type="term" value="F:aminopeptidase activity"/>
    <property type="evidence" value="ECO:0007669"/>
    <property type="project" value="UniProtKB-KW"/>
</dbReference>
<reference evidence="3 4" key="1">
    <citation type="submission" date="2018-11" db="EMBL/GenBank/DDBJ databases">
        <title>Genomic Encyclopedia of Type Strains, Phase IV (KMG-IV): sequencing the most valuable type-strain genomes for metagenomic binning, comparative biology and taxonomic classification.</title>
        <authorList>
            <person name="Goeker M."/>
        </authorList>
    </citation>
    <scope>NUCLEOTIDE SEQUENCE [LARGE SCALE GENOMIC DNA]</scope>
    <source>
        <strain evidence="3 4">DSM 5900</strain>
    </source>
</reference>
<dbReference type="OrthoDB" id="9770388at2"/>
<dbReference type="Gene3D" id="3.60.70.12">
    <property type="entry name" value="L-amino peptidase D-ALA esterase/amidase"/>
    <property type="match status" value="1"/>
</dbReference>
<keyword evidence="4" id="KW-1185">Reference proteome</keyword>
<dbReference type="Pfam" id="PF03576">
    <property type="entry name" value="Peptidase_S58"/>
    <property type="match status" value="1"/>
</dbReference>
<sequence length="361" mass="37311">MAMDSQGLGQSGGRPRARDLGIPFSGPTGAANAITDVPGVTVGHTTLIDGDRVRTGVTAILPRSEQGRPAPVWAGMFSFNGAGELTGSHFVAEYGWFLGPICLTGTHNVGVVHKASLDWFLARHGAAMGPGFWHLPIVGETWDGFLNDSHGGHLKAEHVLAALDGATGGPVAEGAVGGGTGMSCYQFKAGIGTASRLVKAAGDWTVAALVQANFGRRDEFRPFGRPYRPLPGGGSDPKPGEGSIIGIVATDAPLLPHQLQRLARRAAVGMARTGTSGNNGSGDIFMAFSTANALPLDADRGVTPLDHLPNEQLNPVFAGAADAVEEAILNAIVAADTMVGRAGNRVEGIDRDAVRAMFVQQ</sequence>
<evidence type="ECO:0000313" key="4">
    <source>
        <dbReference type="Proteomes" id="UP000278222"/>
    </source>
</evidence>